<reference evidence="2 3" key="1">
    <citation type="submission" date="2023-10" db="EMBL/GenBank/DDBJ databases">
        <title>Chromosome-scale genome assembly provides insights into flower coloration mechanisms of Canna indica.</title>
        <authorList>
            <person name="Li C."/>
        </authorList>
    </citation>
    <scope>NUCLEOTIDE SEQUENCE [LARGE SCALE GENOMIC DNA]</scope>
    <source>
        <tissue evidence="2">Flower</tissue>
    </source>
</reference>
<feature type="region of interest" description="Disordered" evidence="1">
    <location>
        <begin position="1"/>
        <end position="40"/>
    </location>
</feature>
<dbReference type="EMBL" id="CP136896">
    <property type="protein sequence ID" value="WOL14214.1"/>
    <property type="molecule type" value="Genomic_DNA"/>
</dbReference>
<dbReference type="AlphaFoldDB" id="A0AAQ3KST5"/>
<dbReference type="Proteomes" id="UP001327560">
    <property type="component" value="Chromosome 7"/>
</dbReference>
<gene>
    <name evidence="2" type="ORF">Cni_G22994</name>
</gene>
<proteinExistence type="predicted"/>
<sequence>MANEEVNVENAIEANNDNQEVNLVEDNANEDNPFEKRKRKKTSVIDSYRSSLGTNTVEMLLCGNDWYRTFYGIHKKTRVNDDNHAWIDEGEMEKVNF</sequence>
<accession>A0AAQ3KST5</accession>
<organism evidence="2 3">
    <name type="scientific">Canna indica</name>
    <name type="common">Indian-shot</name>
    <dbReference type="NCBI Taxonomy" id="4628"/>
    <lineage>
        <taxon>Eukaryota</taxon>
        <taxon>Viridiplantae</taxon>
        <taxon>Streptophyta</taxon>
        <taxon>Embryophyta</taxon>
        <taxon>Tracheophyta</taxon>
        <taxon>Spermatophyta</taxon>
        <taxon>Magnoliopsida</taxon>
        <taxon>Liliopsida</taxon>
        <taxon>Zingiberales</taxon>
        <taxon>Cannaceae</taxon>
        <taxon>Canna</taxon>
    </lineage>
</organism>
<evidence type="ECO:0000256" key="1">
    <source>
        <dbReference type="SAM" id="MobiDB-lite"/>
    </source>
</evidence>
<name>A0AAQ3KST5_9LILI</name>
<protein>
    <submittedName>
        <fullName evidence="2">Zinc finger BED domain-containing protein RICESLEEPER 2-like</fullName>
    </submittedName>
</protein>
<evidence type="ECO:0000313" key="2">
    <source>
        <dbReference type="EMBL" id="WOL14214.1"/>
    </source>
</evidence>
<keyword evidence="3" id="KW-1185">Reference proteome</keyword>
<feature type="compositionally biased region" description="Low complexity" evidence="1">
    <location>
        <begin position="1"/>
        <end position="18"/>
    </location>
</feature>
<evidence type="ECO:0000313" key="3">
    <source>
        <dbReference type="Proteomes" id="UP001327560"/>
    </source>
</evidence>